<sequence>MKIVLYIIMIGLFFLAACTTQQESNDSISNQESTKEDTEESSSEMMSEEEIESLEEETSEEVEEKTISSEEDTVDAEEEAIEESSEEETIKQITTEEIKEIIEYYSLGEDDSLGNYSFENGEIKATVELAPSELFPAEDMAVNAYSQLSDSILTVTYAGVGSISMNRNEKESNEYCDYFPTLSIEDRLSY</sequence>
<evidence type="ECO:0000256" key="2">
    <source>
        <dbReference type="SAM" id="SignalP"/>
    </source>
</evidence>
<organism evidence="3 4">
    <name type="scientific">Niallia taxi</name>
    <dbReference type="NCBI Taxonomy" id="2499688"/>
    <lineage>
        <taxon>Bacteria</taxon>
        <taxon>Bacillati</taxon>
        <taxon>Bacillota</taxon>
        <taxon>Bacilli</taxon>
        <taxon>Bacillales</taxon>
        <taxon>Bacillaceae</taxon>
        <taxon>Niallia</taxon>
    </lineage>
</organism>
<dbReference type="PROSITE" id="PS51257">
    <property type="entry name" value="PROKAR_LIPOPROTEIN"/>
    <property type="match status" value="1"/>
</dbReference>
<keyword evidence="4" id="KW-1185">Reference proteome</keyword>
<dbReference type="RefSeq" id="WP_127739750.1">
    <property type="nucleotide sequence ID" value="NZ_RZTZ01000008.1"/>
</dbReference>
<gene>
    <name evidence="3" type="ORF">EM808_18825</name>
</gene>
<proteinExistence type="predicted"/>
<reference evidence="3 4" key="1">
    <citation type="submission" date="2019-01" db="EMBL/GenBank/DDBJ databases">
        <title>Bacillus sp. M5HDSG1-1, whole genome shotgun sequence.</title>
        <authorList>
            <person name="Tuo L."/>
        </authorList>
    </citation>
    <scope>NUCLEOTIDE SEQUENCE [LARGE SCALE GENOMIC DNA]</scope>
    <source>
        <strain evidence="3 4">M5HDSG1-1</strain>
    </source>
</reference>
<feature type="compositionally biased region" description="Acidic residues" evidence="1">
    <location>
        <begin position="37"/>
        <end position="87"/>
    </location>
</feature>
<dbReference type="Proteomes" id="UP000288024">
    <property type="component" value="Unassembled WGS sequence"/>
</dbReference>
<dbReference type="EMBL" id="RZTZ01000008">
    <property type="protein sequence ID" value="RVT59970.1"/>
    <property type="molecule type" value="Genomic_DNA"/>
</dbReference>
<protein>
    <submittedName>
        <fullName evidence="3">Uncharacterized protein</fullName>
    </submittedName>
</protein>
<feature type="region of interest" description="Disordered" evidence="1">
    <location>
        <begin position="23"/>
        <end position="90"/>
    </location>
</feature>
<evidence type="ECO:0000313" key="4">
    <source>
        <dbReference type="Proteomes" id="UP000288024"/>
    </source>
</evidence>
<dbReference type="AlphaFoldDB" id="A0A3S2X7A7"/>
<keyword evidence="2" id="KW-0732">Signal</keyword>
<accession>A0A3S2X7A7</accession>
<evidence type="ECO:0000313" key="3">
    <source>
        <dbReference type="EMBL" id="RVT59970.1"/>
    </source>
</evidence>
<evidence type="ECO:0000256" key="1">
    <source>
        <dbReference type="SAM" id="MobiDB-lite"/>
    </source>
</evidence>
<feature type="signal peptide" evidence="2">
    <location>
        <begin position="1"/>
        <end position="16"/>
    </location>
</feature>
<feature type="chain" id="PRO_5038392455" evidence="2">
    <location>
        <begin position="17"/>
        <end position="190"/>
    </location>
</feature>
<comment type="caution">
    <text evidence="3">The sequence shown here is derived from an EMBL/GenBank/DDBJ whole genome shotgun (WGS) entry which is preliminary data.</text>
</comment>
<name>A0A3S2X7A7_9BACI</name>